<feature type="non-terminal residue" evidence="2">
    <location>
        <position position="1"/>
    </location>
</feature>
<reference evidence="3" key="2">
    <citation type="journal article" date="2016" name="Sci. Rep.">
        <title>Dictyocaulus viviparus genome, variome and transcriptome elucidate lungworm biology and support future intervention.</title>
        <authorList>
            <person name="McNulty S.N."/>
            <person name="Strube C."/>
            <person name="Rosa B.A."/>
            <person name="Martin J.C."/>
            <person name="Tyagi R."/>
            <person name="Choi Y.J."/>
            <person name="Wang Q."/>
            <person name="Hallsworth Pepin K."/>
            <person name="Zhang X."/>
            <person name="Ozersky P."/>
            <person name="Wilson R.K."/>
            <person name="Sternberg P.W."/>
            <person name="Gasser R.B."/>
            <person name="Mitreva M."/>
        </authorList>
    </citation>
    <scope>NUCLEOTIDE SEQUENCE [LARGE SCALE GENOMIC DNA]</scope>
    <source>
        <strain evidence="3">HannoverDv2000</strain>
    </source>
</reference>
<evidence type="ECO:0000313" key="2">
    <source>
        <dbReference type="EMBL" id="KJH39642.1"/>
    </source>
</evidence>
<dbReference type="OrthoDB" id="410104at2759"/>
<name>A0A0D8X764_DICVI</name>
<protein>
    <submittedName>
        <fullName evidence="2">Uncharacterized protein</fullName>
    </submittedName>
</protein>
<sequence>FLKTLVRFFTRCHNGKFEVNGELAESCCCTKRKTFTTLVILDRIGRRLDEEQPREQTRYRKGISTMDHVHQSQDSQKYHKKKAFKSVETQAIMEALTNPALPTPYVKILREL</sequence>
<reference evidence="2 3" key="1">
    <citation type="submission" date="2013-11" db="EMBL/GenBank/DDBJ databases">
        <title>Draft genome of the bovine lungworm Dictyocaulus viviparus.</title>
        <authorList>
            <person name="Mitreva M."/>
        </authorList>
    </citation>
    <scope>NUCLEOTIDE SEQUENCE [LARGE SCALE GENOMIC DNA]</scope>
    <source>
        <strain evidence="2 3">HannoverDv2000</strain>
    </source>
</reference>
<proteinExistence type="predicted"/>
<evidence type="ECO:0000313" key="3">
    <source>
        <dbReference type="Proteomes" id="UP000053766"/>
    </source>
</evidence>
<organism evidence="2 3">
    <name type="scientific">Dictyocaulus viviparus</name>
    <name type="common">Bovine lungworm</name>
    <dbReference type="NCBI Taxonomy" id="29172"/>
    <lineage>
        <taxon>Eukaryota</taxon>
        <taxon>Metazoa</taxon>
        <taxon>Ecdysozoa</taxon>
        <taxon>Nematoda</taxon>
        <taxon>Chromadorea</taxon>
        <taxon>Rhabditida</taxon>
        <taxon>Rhabditina</taxon>
        <taxon>Rhabditomorpha</taxon>
        <taxon>Strongyloidea</taxon>
        <taxon>Metastrongylidae</taxon>
        <taxon>Dictyocaulus</taxon>
    </lineage>
</organism>
<dbReference type="Proteomes" id="UP000053766">
    <property type="component" value="Unassembled WGS sequence"/>
</dbReference>
<accession>A0A0D8X764</accession>
<gene>
    <name evidence="2" type="ORF">DICVIV_14477</name>
</gene>
<evidence type="ECO:0000256" key="1">
    <source>
        <dbReference type="SAM" id="MobiDB-lite"/>
    </source>
</evidence>
<keyword evidence="3" id="KW-1185">Reference proteome</keyword>
<dbReference type="AlphaFoldDB" id="A0A0D8X764"/>
<feature type="region of interest" description="Disordered" evidence="1">
    <location>
        <begin position="51"/>
        <end position="80"/>
    </location>
</feature>
<dbReference type="EMBL" id="KN722634">
    <property type="protein sequence ID" value="KJH39642.1"/>
    <property type="molecule type" value="Genomic_DNA"/>
</dbReference>